<evidence type="ECO:0000313" key="6">
    <source>
        <dbReference type="Proteomes" id="UP001597512"/>
    </source>
</evidence>
<feature type="domain" description="FAD/NAD(P)-binding" evidence="4">
    <location>
        <begin position="7"/>
        <end position="300"/>
    </location>
</feature>
<comment type="subunit">
    <text evidence="3">Homodimer.</text>
</comment>
<keyword evidence="6" id="KW-1185">Reference proteome</keyword>
<sequence>MTSEHVKCLIIGSGPAGYTAAIYASRANMHPVLYQGGQPGGQLTITNEVDNFPGYPTGVQGPQMMQDLESQARRFGTDIRYGMVTKVEFSGQPSLGTPHRAIVDDKHEITADSIIISTGASAKWLGLPSEMRLNGRGVSACAVCDGFFFRGQDVAIVGAGDTAAEEASYLANLCRKVYMLVRRDEMRASQFMQKRVKTAPNIEILYNTATEEVLGDEDVTGVLVKDMVTGEERVLDVTGFFVAIGHKPNTGIFQEYLELDDNGYILTEKGSTRTNIPGVFACGDAQDNIYRQAITAAGTGCMAALDAERYLVTLEMQNEEFVH</sequence>
<evidence type="ECO:0000256" key="1">
    <source>
        <dbReference type="ARBA" id="ARBA00022630"/>
    </source>
</evidence>
<dbReference type="RefSeq" id="WP_381500425.1">
    <property type="nucleotide sequence ID" value="NZ_JBHUOM010000002.1"/>
</dbReference>
<comment type="cofactor">
    <cofactor evidence="3">
        <name>FAD</name>
        <dbReference type="ChEBI" id="CHEBI:57692"/>
    </cofactor>
</comment>
<keyword evidence="3" id="KW-0274">FAD</keyword>
<dbReference type="GO" id="GO:0004791">
    <property type="term" value="F:thioredoxin-disulfide reductase (NADPH) activity"/>
    <property type="evidence" value="ECO:0007669"/>
    <property type="project" value="UniProtKB-EC"/>
</dbReference>
<accession>A0ABW6AGD1</accession>
<keyword evidence="1 3" id="KW-0285">Flavoprotein</keyword>
<comment type="catalytic activity">
    <reaction evidence="3">
        <text>[thioredoxin]-dithiol + NADP(+) = [thioredoxin]-disulfide + NADPH + H(+)</text>
        <dbReference type="Rhea" id="RHEA:20345"/>
        <dbReference type="Rhea" id="RHEA-COMP:10698"/>
        <dbReference type="Rhea" id="RHEA-COMP:10700"/>
        <dbReference type="ChEBI" id="CHEBI:15378"/>
        <dbReference type="ChEBI" id="CHEBI:29950"/>
        <dbReference type="ChEBI" id="CHEBI:50058"/>
        <dbReference type="ChEBI" id="CHEBI:57783"/>
        <dbReference type="ChEBI" id="CHEBI:58349"/>
        <dbReference type="EC" id="1.8.1.9"/>
    </reaction>
</comment>
<dbReference type="PANTHER" id="PTHR48105">
    <property type="entry name" value="THIOREDOXIN REDUCTASE 1-RELATED-RELATED"/>
    <property type="match status" value="1"/>
</dbReference>
<dbReference type="SUPFAM" id="SSF51905">
    <property type="entry name" value="FAD/NAD(P)-binding domain"/>
    <property type="match status" value="1"/>
</dbReference>
<evidence type="ECO:0000259" key="4">
    <source>
        <dbReference type="Pfam" id="PF07992"/>
    </source>
</evidence>
<dbReference type="EMBL" id="JBHUOM010000002">
    <property type="protein sequence ID" value="MFD2934486.1"/>
    <property type="molecule type" value="Genomic_DNA"/>
</dbReference>
<dbReference type="NCBIfam" id="TIGR01292">
    <property type="entry name" value="TRX_reduct"/>
    <property type="match status" value="1"/>
</dbReference>
<dbReference type="InterPro" id="IPR023753">
    <property type="entry name" value="FAD/NAD-binding_dom"/>
</dbReference>
<dbReference type="InterPro" id="IPR005982">
    <property type="entry name" value="Thioredox_Rdtase"/>
</dbReference>
<dbReference type="InterPro" id="IPR050097">
    <property type="entry name" value="Ferredoxin-NADP_redctase_2"/>
</dbReference>
<organism evidence="5 6">
    <name type="scientific">Spirosoma flavum</name>
    <dbReference type="NCBI Taxonomy" id="2048557"/>
    <lineage>
        <taxon>Bacteria</taxon>
        <taxon>Pseudomonadati</taxon>
        <taxon>Bacteroidota</taxon>
        <taxon>Cytophagia</taxon>
        <taxon>Cytophagales</taxon>
        <taxon>Cytophagaceae</taxon>
        <taxon>Spirosoma</taxon>
    </lineage>
</organism>
<evidence type="ECO:0000256" key="2">
    <source>
        <dbReference type="ARBA" id="ARBA00023002"/>
    </source>
</evidence>
<gene>
    <name evidence="5" type="primary">trxB</name>
    <name evidence="5" type="ORF">ACFS25_11890</name>
</gene>
<dbReference type="EC" id="1.8.1.9" evidence="3"/>
<comment type="similarity">
    <text evidence="3">Belongs to the class-II pyridine nucleotide-disulfide oxidoreductase family.</text>
</comment>
<dbReference type="PRINTS" id="PR00368">
    <property type="entry name" value="FADPNR"/>
</dbReference>
<protein>
    <recommendedName>
        <fullName evidence="3">Thioredoxin reductase</fullName>
        <ecNumber evidence="3">1.8.1.9</ecNumber>
    </recommendedName>
</protein>
<evidence type="ECO:0000313" key="5">
    <source>
        <dbReference type="EMBL" id="MFD2934486.1"/>
    </source>
</evidence>
<dbReference type="Gene3D" id="3.50.50.60">
    <property type="entry name" value="FAD/NAD(P)-binding domain"/>
    <property type="match status" value="2"/>
</dbReference>
<keyword evidence="2 3" id="KW-0560">Oxidoreductase</keyword>
<dbReference type="InterPro" id="IPR036188">
    <property type="entry name" value="FAD/NAD-bd_sf"/>
</dbReference>
<dbReference type="PRINTS" id="PR00469">
    <property type="entry name" value="PNDRDTASEII"/>
</dbReference>
<reference evidence="6" key="1">
    <citation type="journal article" date="2019" name="Int. J. Syst. Evol. Microbiol.">
        <title>The Global Catalogue of Microorganisms (GCM) 10K type strain sequencing project: providing services to taxonomists for standard genome sequencing and annotation.</title>
        <authorList>
            <consortium name="The Broad Institute Genomics Platform"/>
            <consortium name="The Broad Institute Genome Sequencing Center for Infectious Disease"/>
            <person name="Wu L."/>
            <person name="Ma J."/>
        </authorList>
    </citation>
    <scope>NUCLEOTIDE SEQUENCE [LARGE SCALE GENOMIC DNA]</scope>
    <source>
        <strain evidence="6">KCTC 52490</strain>
    </source>
</reference>
<evidence type="ECO:0000256" key="3">
    <source>
        <dbReference type="RuleBase" id="RU003880"/>
    </source>
</evidence>
<name>A0ABW6AGD1_9BACT</name>
<dbReference type="Pfam" id="PF07992">
    <property type="entry name" value="Pyr_redox_2"/>
    <property type="match status" value="1"/>
</dbReference>
<proteinExistence type="inferred from homology"/>
<dbReference type="Proteomes" id="UP001597512">
    <property type="component" value="Unassembled WGS sequence"/>
</dbReference>
<keyword evidence="3" id="KW-0676">Redox-active center</keyword>
<comment type="caution">
    <text evidence="5">The sequence shown here is derived from an EMBL/GenBank/DDBJ whole genome shotgun (WGS) entry which is preliminary data.</text>
</comment>